<feature type="transmembrane region" description="Helical" evidence="1">
    <location>
        <begin position="72"/>
        <end position="89"/>
    </location>
</feature>
<comment type="caution">
    <text evidence="3">The sequence shown here is derived from an EMBL/GenBank/DDBJ whole genome shotgun (WGS) entry which is preliminary data.</text>
</comment>
<dbReference type="SMART" id="SM00014">
    <property type="entry name" value="acidPPc"/>
    <property type="match status" value="1"/>
</dbReference>
<sequence length="239" mass="27839">MKAKRYQSIVPFIIILVVLSPFLCIPKDQSLLFINGFNSPVRDTFFKNLTWFGEGFMVVCAAITLLFLRVRWFFVFVVGLLLHIFLIQFNKQILFNDIYRPSVYMSWICQDHLLHFVEGIRVRREVSFPSGHTTGAAFAASFIALIFNSNRSSITLALLAISVGFSRVYLAQHFLIDVYFGFLFGTLSSIIAFTLIEKIAPKYFWMDKYLVPVASRKLKVRLVFLRQLFIRRIRSYPKY</sequence>
<accession>A0ABN1IHA4</accession>
<gene>
    <name evidence="3" type="ORF">GCM10009430_04450</name>
</gene>
<feature type="transmembrane region" description="Helical" evidence="1">
    <location>
        <begin position="126"/>
        <end position="147"/>
    </location>
</feature>
<keyword evidence="1" id="KW-1133">Transmembrane helix</keyword>
<feature type="transmembrane region" description="Helical" evidence="1">
    <location>
        <begin position="48"/>
        <end position="67"/>
    </location>
</feature>
<dbReference type="PANTHER" id="PTHR14969:SF13">
    <property type="entry name" value="AT30094P"/>
    <property type="match status" value="1"/>
</dbReference>
<dbReference type="Gene3D" id="1.20.144.10">
    <property type="entry name" value="Phosphatidic acid phosphatase type 2/haloperoxidase"/>
    <property type="match status" value="1"/>
</dbReference>
<feature type="domain" description="Phosphatidic acid phosphatase type 2/haloperoxidase" evidence="2">
    <location>
        <begin position="75"/>
        <end position="193"/>
    </location>
</feature>
<keyword evidence="1" id="KW-0812">Transmembrane</keyword>
<dbReference type="InterPro" id="IPR036938">
    <property type="entry name" value="PAP2/HPO_sf"/>
</dbReference>
<evidence type="ECO:0000313" key="4">
    <source>
        <dbReference type="Proteomes" id="UP001501758"/>
    </source>
</evidence>
<keyword evidence="4" id="KW-1185">Reference proteome</keyword>
<evidence type="ECO:0000256" key="1">
    <source>
        <dbReference type="SAM" id="Phobius"/>
    </source>
</evidence>
<dbReference type="Pfam" id="PF01569">
    <property type="entry name" value="PAP2"/>
    <property type="match status" value="1"/>
</dbReference>
<dbReference type="SUPFAM" id="SSF48317">
    <property type="entry name" value="Acid phosphatase/Vanadium-dependent haloperoxidase"/>
    <property type="match status" value="1"/>
</dbReference>
<name>A0ABN1IHA4_9FLAO</name>
<evidence type="ECO:0000313" key="3">
    <source>
        <dbReference type="EMBL" id="GAA0713133.1"/>
    </source>
</evidence>
<dbReference type="PANTHER" id="PTHR14969">
    <property type="entry name" value="SPHINGOSINE-1-PHOSPHATE PHOSPHOHYDROLASE"/>
    <property type="match status" value="1"/>
</dbReference>
<proteinExistence type="predicted"/>
<dbReference type="Proteomes" id="UP001501758">
    <property type="component" value="Unassembled WGS sequence"/>
</dbReference>
<feature type="transmembrane region" description="Helical" evidence="1">
    <location>
        <begin position="178"/>
        <end position="196"/>
    </location>
</feature>
<reference evidence="3 4" key="1">
    <citation type="journal article" date="2019" name="Int. J. Syst. Evol. Microbiol.">
        <title>The Global Catalogue of Microorganisms (GCM) 10K type strain sequencing project: providing services to taxonomists for standard genome sequencing and annotation.</title>
        <authorList>
            <consortium name="The Broad Institute Genomics Platform"/>
            <consortium name="The Broad Institute Genome Sequencing Center for Infectious Disease"/>
            <person name="Wu L."/>
            <person name="Ma J."/>
        </authorList>
    </citation>
    <scope>NUCLEOTIDE SEQUENCE [LARGE SCALE GENOMIC DNA]</scope>
    <source>
        <strain evidence="3 4">JCM 15974</strain>
    </source>
</reference>
<organism evidence="3 4">
    <name type="scientific">Aquimarina litoralis</name>
    <dbReference type="NCBI Taxonomy" id="584605"/>
    <lineage>
        <taxon>Bacteria</taxon>
        <taxon>Pseudomonadati</taxon>
        <taxon>Bacteroidota</taxon>
        <taxon>Flavobacteriia</taxon>
        <taxon>Flavobacteriales</taxon>
        <taxon>Flavobacteriaceae</taxon>
        <taxon>Aquimarina</taxon>
    </lineage>
</organism>
<dbReference type="InterPro" id="IPR000326">
    <property type="entry name" value="PAP2/HPO"/>
</dbReference>
<dbReference type="EMBL" id="BAAAGE010000001">
    <property type="protein sequence ID" value="GAA0713133.1"/>
    <property type="molecule type" value="Genomic_DNA"/>
</dbReference>
<protein>
    <recommendedName>
        <fullName evidence="2">Phosphatidic acid phosphatase type 2/haloperoxidase domain-containing protein</fullName>
    </recommendedName>
</protein>
<evidence type="ECO:0000259" key="2">
    <source>
        <dbReference type="SMART" id="SM00014"/>
    </source>
</evidence>
<feature type="transmembrane region" description="Helical" evidence="1">
    <location>
        <begin position="154"/>
        <end position="172"/>
    </location>
</feature>
<keyword evidence="1" id="KW-0472">Membrane</keyword>
<dbReference type="RefSeq" id="WP_343910081.1">
    <property type="nucleotide sequence ID" value="NZ_BAAAGE010000001.1"/>
</dbReference>